<dbReference type="OrthoDB" id="162894at2759"/>
<keyword evidence="8" id="KW-0863">Zinc-finger</keyword>
<feature type="compositionally biased region" description="Polar residues" evidence="14">
    <location>
        <begin position="401"/>
        <end position="419"/>
    </location>
</feature>
<dbReference type="CDD" id="cd05579">
    <property type="entry name" value="STKc_MAST_like"/>
    <property type="match status" value="1"/>
</dbReference>
<evidence type="ECO:0000256" key="6">
    <source>
        <dbReference type="ARBA" id="ARBA00022723"/>
    </source>
</evidence>
<evidence type="ECO:0000256" key="7">
    <source>
        <dbReference type="ARBA" id="ARBA00022741"/>
    </source>
</evidence>
<dbReference type="PANTHER" id="PTHR24356:SF354">
    <property type="entry name" value="SERINE_THREONINE PROTEIN KINASE IRE4-RELATED"/>
    <property type="match status" value="1"/>
</dbReference>
<dbReference type="InterPro" id="IPR000719">
    <property type="entry name" value="Prot_kinase_dom"/>
</dbReference>
<dbReference type="PROSITE" id="PS50011">
    <property type="entry name" value="PROTEIN_KINASE_DOM"/>
    <property type="match status" value="1"/>
</dbReference>
<organism evidence="17 18">
    <name type="scientific">Gossypium barbadense</name>
    <name type="common">Sea Island cotton</name>
    <name type="synonym">Hibiscus barbadensis</name>
    <dbReference type="NCBI Taxonomy" id="3634"/>
    <lineage>
        <taxon>Eukaryota</taxon>
        <taxon>Viridiplantae</taxon>
        <taxon>Streptophyta</taxon>
        <taxon>Embryophyta</taxon>
        <taxon>Tracheophyta</taxon>
        <taxon>Spermatophyta</taxon>
        <taxon>Magnoliopsida</taxon>
        <taxon>eudicotyledons</taxon>
        <taxon>Gunneridae</taxon>
        <taxon>Pentapetalae</taxon>
        <taxon>rosids</taxon>
        <taxon>malvids</taxon>
        <taxon>Malvales</taxon>
        <taxon>Malvaceae</taxon>
        <taxon>Malvoideae</taxon>
        <taxon>Gossypium</taxon>
    </lineage>
</organism>
<dbReference type="AlphaFoldDB" id="A0A2P5YFI2"/>
<feature type="compositionally biased region" description="Basic residues" evidence="14">
    <location>
        <begin position="48"/>
        <end position="60"/>
    </location>
</feature>
<feature type="compositionally biased region" description="Polar residues" evidence="14">
    <location>
        <begin position="1082"/>
        <end position="1098"/>
    </location>
</feature>
<dbReference type="GO" id="GO:0004674">
    <property type="term" value="F:protein serine/threonine kinase activity"/>
    <property type="evidence" value="ECO:0007669"/>
    <property type="project" value="UniProtKB-KW"/>
</dbReference>
<feature type="region of interest" description="Disordered" evidence="14">
    <location>
        <begin position="1079"/>
        <end position="1098"/>
    </location>
</feature>
<evidence type="ECO:0000259" key="15">
    <source>
        <dbReference type="PROSITE" id="PS50011"/>
    </source>
</evidence>
<dbReference type="Proteomes" id="UP000239757">
    <property type="component" value="Unassembled WGS sequence"/>
</dbReference>
<dbReference type="PROSITE" id="PS51285">
    <property type="entry name" value="AGC_KINASE_CTER"/>
    <property type="match status" value="1"/>
</dbReference>
<dbReference type="SUPFAM" id="SSF56112">
    <property type="entry name" value="Protein kinase-like (PK-like)"/>
    <property type="match status" value="1"/>
</dbReference>
<dbReference type="SMART" id="SM00220">
    <property type="entry name" value="S_TKc"/>
    <property type="match status" value="1"/>
</dbReference>
<dbReference type="EC" id="2.7.11.1" evidence="2"/>
<evidence type="ECO:0000256" key="9">
    <source>
        <dbReference type="ARBA" id="ARBA00022777"/>
    </source>
</evidence>
<evidence type="ECO:0000313" key="18">
    <source>
        <dbReference type="Proteomes" id="UP000239757"/>
    </source>
</evidence>
<dbReference type="Pfam" id="PF26031">
    <property type="entry name" value="IREH1"/>
    <property type="match status" value="1"/>
</dbReference>
<accession>A0A2P5YFI2</accession>
<comment type="catalytic activity">
    <reaction evidence="12">
        <text>L-threonyl-[protein] + ATP = O-phospho-L-threonyl-[protein] + ADP + H(+)</text>
        <dbReference type="Rhea" id="RHEA:46608"/>
        <dbReference type="Rhea" id="RHEA-COMP:11060"/>
        <dbReference type="Rhea" id="RHEA-COMP:11605"/>
        <dbReference type="ChEBI" id="CHEBI:15378"/>
        <dbReference type="ChEBI" id="CHEBI:30013"/>
        <dbReference type="ChEBI" id="CHEBI:30616"/>
        <dbReference type="ChEBI" id="CHEBI:61977"/>
        <dbReference type="ChEBI" id="CHEBI:456216"/>
        <dbReference type="EC" id="2.7.11.1"/>
    </reaction>
</comment>
<evidence type="ECO:0000256" key="2">
    <source>
        <dbReference type="ARBA" id="ARBA00012513"/>
    </source>
</evidence>
<dbReference type="InterPro" id="IPR011009">
    <property type="entry name" value="Kinase-like_dom_sf"/>
</dbReference>
<evidence type="ECO:0000256" key="14">
    <source>
        <dbReference type="SAM" id="MobiDB-lite"/>
    </source>
</evidence>
<feature type="region of interest" description="Disordered" evidence="14">
    <location>
        <begin position="397"/>
        <end position="419"/>
    </location>
</feature>
<keyword evidence="9" id="KW-0418">Kinase</keyword>
<proteinExistence type="inferred from homology"/>
<dbReference type="PANTHER" id="PTHR24356">
    <property type="entry name" value="SERINE/THREONINE-PROTEIN KINASE"/>
    <property type="match status" value="1"/>
</dbReference>
<reference evidence="17 18" key="1">
    <citation type="submission" date="2015-01" db="EMBL/GenBank/DDBJ databases">
        <title>Genome of allotetraploid Gossypium barbadense reveals genomic plasticity and fiber elongation in cotton evolution.</title>
        <authorList>
            <person name="Chen X."/>
            <person name="Liu X."/>
            <person name="Zhao B."/>
            <person name="Zheng H."/>
            <person name="Hu Y."/>
            <person name="Lu G."/>
            <person name="Yang C."/>
            <person name="Chen J."/>
            <person name="Shan C."/>
            <person name="Zhang L."/>
            <person name="Zhou Y."/>
            <person name="Wang L."/>
            <person name="Guo W."/>
            <person name="Bai Y."/>
            <person name="Ruan J."/>
            <person name="Shangguan X."/>
            <person name="Mao Y."/>
            <person name="Jiang J."/>
            <person name="Zhu Y."/>
            <person name="Lei J."/>
            <person name="Kang H."/>
            <person name="Chen S."/>
            <person name="He X."/>
            <person name="Wang R."/>
            <person name="Wang Y."/>
            <person name="Chen J."/>
            <person name="Wang L."/>
            <person name="Yu S."/>
            <person name="Wang B."/>
            <person name="Wei J."/>
            <person name="Song S."/>
            <person name="Lu X."/>
            <person name="Gao Z."/>
            <person name="Gu W."/>
            <person name="Deng X."/>
            <person name="Ma D."/>
            <person name="Wang S."/>
            <person name="Liang W."/>
            <person name="Fang L."/>
            <person name="Cai C."/>
            <person name="Zhu X."/>
            <person name="Zhou B."/>
            <person name="Zhang Y."/>
            <person name="Chen Z."/>
            <person name="Xu S."/>
            <person name="Zhu R."/>
            <person name="Wang S."/>
            <person name="Zhang T."/>
            <person name="Zhao G."/>
        </authorList>
    </citation>
    <scope>NUCLEOTIDE SEQUENCE [LARGE SCALE GENOMIC DNA]</scope>
    <source>
        <strain evidence="18">cv. Xinhai21</strain>
        <tissue evidence="17">Leaf</tissue>
    </source>
</reference>
<evidence type="ECO:0000256" key="5">
    <source>
        <dbReference type="ARBA" id="ARBA00022679"/>
    </source>
</evidence>
<dbReference type="Gene3D" id="3.30.200.20">
    <property type="entry name" value="Phosphorylase Kinase, domain 1"/>
    <property type="match status" value="1"/>
</dbReference>
<dbReference type="EMBL" id="KZ663262">
    <property type="protein sequence ID" value="PPS14360.1"/>
    <property type="molecule type" value="Genomic_DNA"/>
</dbReference>
<keyword evidence="11" id="KW-0067">ATP-binding</keyword>
<comment type="similarity">
    <text evidence="1">Belongs to the protein kinase superfamily. AGC Ser/Thr protein kinase family.</text>
</comment>
<feature type="domain" description="Protein kinase" evidence="15">
    <location>
        <begin position="754"/>
        <end position="1039"/>
    </location>
</feature>
<evidence type="ECO:0000256" key="3">
    <source>
        <dbReference type="ARBA" id="ARBA00022527"/>
    </source>
</evidence>
<dbReference type="Pfam" id="PF00069">
    <property type="entry name" value="Pkinase"/>
    <property type="match status" value="1"/>
</dbReference>
<dbReference type="InterPro" id="IPR008271">
    <property type="entry name" value="Ser/Thr_kinase_AS"/>
</dbReference>
<evidence type="ECO:0000256" key="13">
    <source>
        <dbReference type="ARBA" id="ARBA00048679"/>
    </source>
</evidence>
<name>A0A2P5YFI2_GOSBA</name>
<feature type="region of interest" description="Disordered" evidence="14">
    <location>
        <begin position="26"/>
        <end position="61"/>
    </location>
</feature>
<dbReference type="InterPro" id="IPR000961">
    <property type="entry name" value="AGC-kinase_C"/>
</dbReference>
<feature type="domain" description="AGC-kinase C-terminal" evidence="16">
    <location>
        <begin position="1040"/>
        <end position="1134"/>
    </location>
</feature>
<comment type="catalytic activity">
    <reaction evidence="13">
        <text>L-seryl-[protein] + ATP = O-phospho-L-seryl-[protein] + ADP + H(+)</text>
        <dbReference type="Rhea" id="RHEA:17989"/>
        <dbReference type="Rhea" id="RHEA-COMP:9863"/>
        <dbReference type="Rhea" id="RHEA-COMP:11604"/>
        <dbReference type="ChEBI" id="CHEBI:15378"/>
        <dbReference type="ChEBI" id="CHEBI:29999"/>
        <dbReference type="ChEBI" id="CHEBI:30616"/>
        <dbReference type="ChEBI" id="CHEBI:83421"/>
        <dbReference type="ChEBI" id="CHEBI:456216"/>
        <dbReference type="EC" id="2.7.11.1"/>
    </reaction>
</comment>
<dbReference type="InterPro" id="IPR058783">
    <property type="entry name" value="IREH1/IRE-like_N"/>
</dbReference>
<protein>
    <recommendedName>
        <fullName evidence="2">non-specific serine/threonine protein kinase</fullName>
        <ecNumber evidence="2">2.7.11.1</ecNumber>
    </recommendedName>
</protein>
<dbReference type="Gene3D" id="1.10.510.10">
    <property type="entry name" value="Transferase(Phosphotransferase) domain 1"/>
    <property type="match status" value="1"/>
</dbReference>
<keyword evidence="10" id="KW-0862">Zinc</keyword>
<sequence>MADARRNDHVFSSEVGIPSGLNRIKTPRVLLKEQPSSKPGELNESRTSKNKQKSVARGHGQKSELKDDFLLGAIINLQIGKEHVIASRTPDLESECTRHAHAEKLPFDQKEDCQLDNECPHETVNAGKKMARWLLSYISRNSTQAFNNVTNIEDGVSEVKTRDREPVRTKLGSMENKNGKQSSAENACYRIVSKGLKSFSHELGPKGGIPSVYPRAHSYNDLKELFGSLHSRFDAAKEVVDTELATFAGDVMDVLQTIDSSSPEGRKMAEDLLLLAQQCVEMTCTEFRLKCETIVQDLTEKRQQCQTVLVKWLCTRMLFILTRCTRLLQFQKEKEPIDENSLNKFKKCLESIPAVEMSWSLTSEVADSHSANAVHQKAGGEHNLQGQNKVPLFPEPAGRNGITSGKGSTNAEKISVAQGSQSDFTSQEQQFCHPGGHFIGDSMTNFCYSSLDEHNHNFHGSLSEPEQTLDGSDSVICRICEEAVPISHLESHSYICAYADKCALNCIDVDECLVKLAEILELIIESRNLNSIGSPENSRMQNLSSAVTSEGYSPKISEWRNKGVEGMFEDIHEMDTASIEDSHLASIDFKGHLGMRLGNQGASSSTGSMTSLSSMNTPRGSHFDSFWLERNNPSELEDLQQMVDLADIARWVADTDLLKEGSHEFLLACMQDLQDVLRHSKLKALVIDTFGGRIETLLREKCILACEATDIKSPTSCIEQRENSRHLSDNASQSSTVSTPLHMSHKERTTIDDFEIIKPISRGAFGKVFLARKRTTGDLFAIKVLKKLDMIRKNDIERILAERNILIAVRNPFVVRFFYSFTCRDNLYLVMEYLNGGDLYSLLRKVGCLDEEVARTYIAELVLALEYLHSVGIVHRDLKPDNILIAHDGHIKLTDFGLSKIGLINNTIDLSGPETTGTTSLDTCNLHKQQMEDRSRHSAVGTPDYLAPEILLGTEHGYAADWWSVGIILFEFITGIPPFAAECPEIIFDNILNRKIPWPSVPSEISYEAQDLINRLLTHDPKQRLGANGATEVKAHAFFNGVNWDSLALQKAAFVPHTDSADDTSYFLSRFSQISGGIPENECSSSDNETYDSGSNTGPEMDECGDLAEFDSSPLNLSLINFSFKNLSQLASINHDVLVQSGKDSAKSSPSRGLGI</sequence>
<evidence type="ECO:0000256" key="4">
    <source>
        <dbReference type="ARBA" id="ARBA00022553"/>
    </source>
</evidence>
<gene>
    <name evidence="17" type="ORF">GOBAR_AA06199</name>
</gene>
<keyword evidence="5" id="KW-0808">Transferase</keyword>
<evidence type="ECO:0000256" key="8">
    <source>
        <dbReference type="ARBA" id="ARBA00022771"/>
    </source>
</evidence>
<dbReference type="GO" id="GO:0008270">
    <property type="term" value="F:zinc ion binding"/>
    <property type="evidence" value="ECO:0007669"/>
    <property type="project" value="UniProtKB-KW"/>
</dbReference>
<dbReference type="PROSITE" id="PS00108">
    <property type="entry name" value="PROTEIN_KINASE_ST"/>
    <property type="match status" value="1"/>
</dbReference>
<evidence type="ECO:0000259" key="16">
    <source>
        <dbReference type="PROSITE" id="PS51285"/>
    </source>
</evidence>
<keyword evidence="7" id="KW-0547">Nucleotide-binding</keyword>
<evidence type="ECO:0000256" key="1">
    <source>
        <dbReference type="ARBA" id="ARBA00009903"/>
    </source>
</evidence>
<keyword evidence="3" id="KW-0723">Serine/threonine-protein kinase</keyword>
<keyword evidence="6" id="KW-0479">Metal-binding</keyword>
<evidence type="ECO:0000256" key="10">
    <source>
        <dbReference type="ARBA" id="ARBA00022833"/>
    </source>
</evidence>
<dbReference type="FunFam" id="3.30.200.20:FF:000147">
    <property type="entry name" value="probable serine/threonine protein kinase IREH1"/>
    <property type="match status" value="1"/>
</dbReference>
<dbReference type="FunFam" id="1.10.510.10:FF:000446">
    <property type="entry name" value="Microtubule associated serine/threonine kinase 2"/>
    <property type="match status" value="1"/>
</dbReference>
<evidence type="ECO:0000256" key="11">
    <source>
        <dbReference type="ARBA" id="ARBA00022840"/>
    </source>
</evidence>
<evidence type="ECO:0000313" key="17">
    <source>
        <dbReference type="EMBL" id="PPS14360.1"/>
    </source>
</evidence>
<dbReference type="GO" id="GO:0005524">
    <property type="term" value="F:ATP binding"/>
    <property type="evidence" value="ECO:0007669"/>
    <property type="project" value="UniProtKB-KW"/>
</dbReference>
<keyword evidence="4" id="KW-0597">Phosphoprotein</keyword>
<evidence type="ECO:0000256" key="12">
    <source>
        <dbReference type="ARBA" id="ARBA00047899"/>
    </source>
</evidence>
<dbReference type="GO" id="GO:0035556">
    <property type="term" value="P:intracellular signal transduction"/>
    <property type="evidence" value="ECO:0007669"/>
    <property type="project" value="TreeGrafter"/>
</dbReference>
<dbReference type="InterPro" id="IPR050236">
    <property type="entry name" value="Ser_Thr_kinase_AGC"/>
</dbReference>